<protein>
    <submittedName>
        <fullName evidence="1">Molybdenum cofactor sulfurtransferase protein</fullName>
        <ecNumber evidence="1">2.8.1.9</ecNumber>
    </submittedName>
</protein>
<name>A0ACB7V5N3_DIOAL</name>
<dbReference type="EMBL" id="CM037021">
    <property type="protein sequence ID" value="KAH7668878.1"/>
    <property type="molecule type" value="Genomic_DNA"/>
</dbReference>
<evidence type="ECO:0000313" key="1">
    <source>
        <dbReference type="EMBL" id="KAH7668878.1"/>
    </source>
</evidence>
<reference evidence="2" key="1">
    <citation type="journal article" date="2022" name="Nat. Commun.">
        <title>Chromosome evolution and the genetic basis of agronomically important traits in greater yam.</title>
        <authorList>
            <person name="Bredeson J.V."/>
            <person name="Lyons J.B."/>
            <person name="Oniyinde I.O."/>
            <person name="Okereke N.R."/>
            <person name="Kolade O."/>
            <person name="Nnabue I."/>
            <person name="Nwadili C.O."/>
            <person name="Hribova E."/>
            <person name="Parker M."/>
            <person name="Nwogha J."/>
            <person name="Shu S."/>
            <person name="Carlson J."/>
            <person name="Kariba R."/>
            <person name="Muthemba S."/>
            <person name="Knop K."/>
            <person name="Barton G.J."/>
            <person name="Sherwood A.V."/>
            <person name="Lopez-Montes A."/>
            <person name="Asiedu R."/>
            <person name="Jamnadass R."/>
            <person name="Muchugi A."/>
            <person name="Goodstein D."/>
            <person name="Egesi C.N."/>
            <person name="Featherston J."/>
            <person name="Asfaw A."/>
            <person name="Simpson G.G."/>
            <person name="Dolezel J."/>
            <person name="Hendre P.S."/>
            <person name="Van Deynze A."/>
            <person name="Kumar P.L."/>
            <person name="Obidiegwu J.E."/>
            <person name="Bhattacharjee R."/>
            <person name="Rokhsar D.S."/>
        </authorList>
    </citation>
    <scope>NUCLEOTIDE SEQUENCE [LARGE SCALE GENOMIC DNA]</scope>
    <source>
        <strain evidence="2">cv. TDa95/00328</strain>
    </source>
</reference>
<comment type="caution">
    <text evidence="1">The sequence shown here is derived from an EMBL/GenBank/DDBJ whole genome shotgun (WGS) entry which is preliminary data.</text>
</comment>
<accession>A0ACB7V5N3</accession>
<evidence type="ECO:0000313" key="2">
    <source>
        <dbReference type="Proteomes" id="UP000827976"/>
    </source>
</evidence>
<sequence>MFFFINKYLKTNSKVTKKQQSEMSSGCISTDAPQACIRGCCLALVETTHHNKRLSNAKTVNATTTTTTTTTTTRASRSDFVTTTVTLLMSNTFFTNHESLPTFSDAFSNFISTYPQYTNTEQADHIRDYEYYHLSSHTCLDYTGHCLFSHAQLLPTASSIHAPVRVPSFAISYKSASLKSQVLYGDQESAIESSIRKRIMRFLNIAEDEYSMVCAANRTSAFKLLAEYYPFHTNKRLLTVYDYESEAVNVMMESAQKKGARIASASFSWPSLRINTGKLKKLVIKKKKMKNGLMVFPLQSRMTGARYPYLWMSLAQQNGWHVVLDASALGPKDMDTLGLSLIQPEFIICSFFKVFGENPSGFAALFIKKTITSVLETSVVGRSIGIVRIIPTKAGSQISEEFSGNESEYSQVASSLSGPESSHAHCDQKQKQVEVFEIGETSEIQGSKPQEEEDDDEIVELESDDYVQESSVNKTYGNERTPYSEIELRGLDHADSIGLPLITGRLRYIVNWLVNALMKLRHPNSDRGQPLVQLYGPRIKFDRAPAVAFNVFDWKGEKVDPTLVQKLADRSNISLSCGFLQNIWFSDKYEEDKNVLLERRVCEVTIAGNKRRETIDLGITVVNASLGFLSNFEDAYRLWAFVAKFLDADFVEKERWRYMALNQKMIEVRPEVTTSSYL</sequence>
<organism evidence="1 2">
    <name type="scientific">Dioscorea alata</name>
    <name type="common">Purple yam</name>
    <dbReference type="NCBI Taxonomy" id="55571"/>
    <lineage>
        <taxon>Eukaryota</taxon>
        <taxon>Viridiplantae</taxon>
        <taxon>Streptophyta</taxon>
        <taxon>Embryophyta</taxon>
        <taxon>Tracheophyta</taxon>
        <taxon>Spermatophyta</taxon>
        <taxon>Magnoliopsida</taxon>
        <taxon>Liliopsida</taxon>
        <taxon>Dioscoreales</taxon>
        <taxon>Dioscoreaceae</taxon>
        <taxon>Dioscorea</taxon>
    </lineage>
</organism>
<keyword evidence="2" id="KW-1185">Reference proteome</keyword>
<keyword evidence="1" id="KW-0808">Transferase</keyword>
<dbReference type="Proteomes" id="UP000827976">
    <property type="component" value="Chromosome 11"/>
</dbReference>
<proteinExistence type="predicted"/>
<dbReference type="EC" id="2.8.1.9" evidence="1"/>
<gene>
    <name evidence="1" type="ORF">IHE45_11G039700</name>
</gene>